<evidence type="ECO:0000256" key="1">
    <source>
        <dbReference type="SAM" id="MobiDB-lite"/>
    </source>
</evidence>
<sequence length="76" mass="8442">MYDRTQGVIRCQAPRRPGKPSAEEPEAEGLHNGSCSPFDLVLVQVMTCMIGDHCPVRREPQFDRDDKLGISELLSG</sequence>
<gene>
    <name evidence="2" type="ORF">RRG08_051309</name>
</gene>
<keyword evidence="3" id="KW-1185">Reference proteome</keyword>
<accession>A0AAE1DHX7</accession>
<comment type="caution">
    <text evidence="2">The sequence shown here is derived from an EMBL/GenBank/DDBJ whole genome shotgun (WGS) entry which is preliminary data.</text>
</comment>
<reference evidence="2" key="1">
    <citation type="journal article" date="2023" name="G3 (Bethesda)">
        <title>A reference genome for the long-term kleptoplast-retaining sea slug Elysia crispata morphotype clarki.</title>
        <authorList>
            <person name="Eastman K.E."/>
            <person name="Pendleton A.L."/>
            <person name="Shaikh M.A."/>
            <person name="Suttiyut T."/>
            <person name="Ogas R."/>
            <person name="Tomko P."/>
            <person name="Gavelis G."/>
            <person name="Widhalm J.R."/>
            <person name="Wisecaver J.H."/>
        </authorList>
    </citation>
    <scope>NUCLEOTIDE SEQUENCE</scope>
    <source>
        <strain evidence="2">ECLA1</strain>
    </source>
</reference>
<proteinExistence type="predicted"/>
<protein>
    <submittedName>
        <fullName evidence="2">Uncharacterized protein</fullName>
    </submittedName>
</protein>
<evidence type="ECO:0000313" key="3">
    <source>
        <dbReference type="Proteomes" id="UP001283361"/>
    </source>
</evidence>
<name>A0AAE1DHX7_9GAST</name>
<organism evidence="2 3">
    <name type="scientific">Elysia crispata</name>
    <name type="common">lettuce slug</name>
    <dbReference type="NCBI Taxonomy" id="231223"/>
    <lineage>
        <taxon>Eukaryota</taxon>
        <taxon>Metazoa</taxon>
        <taxon>Spiralia</taxon>
        <taxon>Lophotrochozoa</taxon>
        <taxon>Mollusca</taxon>
        <taxon>Gastropoda</taxon>
        <taxon>Heterobranchia</taxon>
        <taxon>Euthyneura</taxon>
        <taxon>Panpulmonata</taxon>
        <taxon>Sacoglossa</taxon>
        <taxon>Placobranchoidea</taxon>
        <taxon>Plakobranchidae</taxon>
        <taxon>Elysia</taxon>
    </lineage>
</organism>
<dbReference type="Proteomes" id="UP001283361">
    <property type="component" value="Unassembled WGS sequence"/>
</dbReference>
<dbReference type="AlphaFoldDB" id="A0AAE1DHX7"/>
<dbReference type="EMBL" id="JAWDGP010003765">
    <property type="protein sequence ID" value="KAK3771167.1"/>
    <property type="molecule type" value="Genomic_DNA"/>
</dbReference>
<feature type="region of interest" description="Disordered" evidence="1">
    <location>
        <begin position="1"/>
        <end position="33"/>
    </location>
</feature>
<evidence type="ECO:0000313" key="2">
    <source>
        <dbReference type="EMBL" id="KAK3771167.1"/>
    </source>
</evidence>